<dbReference type="GO" id="GO:0005576">
    <property type="term" value="C:extracellular region"/>
    <property type="evidence" value="ECO:0007669"/>
    <property type="project" value="UniProtKB-SubCell"/>
</dbReference>
<proteinExistence type="inferred from homology"/>
<evidence type="ECO:0000256" key="8">
    <source>
        <dbReference type="ARBA" id="ARBA00023239"/>
    </source>
</evidence>
<comment type="catalytic activity">
    <reaction evidence="1 10">
        <text>Eliminative cleavage of (1-&gt;4)-alpha-D-galacturonan to give oligosaccharides with 4-deoxy-alpha-D-galact-4-enuronosyl groups at their non-reducing ends.</text>
        <dbReference type="EC" id="4.2.2.2"/>
    </reaction>
</comment>
<accession>A0A3N4JS57</accession>
<protein>
    <recommendedName>
        <fullName evidence="10">Pectate lyase</fullName>
        <ecNumber evidence="10">4.2.2.2</ecNumber>
    </recommendedName>
</protein>
<evidence type="ECO:0000256" key="1">
    <source>
        <dbReference type="ARBA" id="ARBA00000695"/>
    </source>
</evidence>
<evidence type="ECO:0000256" key="2">
    <source>
        <dbReference type="ARBA" id="ARBA00001913"/>
    </source>
</evidence>
<comment type="cofactor">
    <cofactor evidence="2 10">
        <name>Ca(2+)</name>
        <dbReference type="ChEBI" id="CHEBI:29108"/>
    </cofactor>
</comment>
<keyword evidence="8 10" id="KW-0456">Lyase</keyword>
<keyword evidence="6 10" id="KW-0732">Signal</keyword>
<feature type="chain" id="PRO_5025093995" description="Pectate lyase" evidence="10">
    <location>
        <begin position="24"/>
        <end position="141"/>
    </location>
</feature>
<dbReference type="PANTHER" id="PTHR33407:SF9">
    <property type="entry name" value="PECTATE LYASE F-RELATED"/>
    <property type="match status" value="1"/>
</dbReference>
<evidence type="ECO:0000256" key="10">
    <source>
        <dbReference type="RuleBase" id="RU367009"/>
    </source>
</evidence>
<keyword evidence="7 10" id="KW-0106">Calcium</keyword>
<comment type="similarity">
    <text evidence="4 10">Belongs to the polysaccharide lyase 3 family.</text>
</comment>
<dbReference type="Proteomes" id="UP000276215">
    <property type="component" value="Unassembled WGS sequence"/>
</dbReference>
<dbReference type="InterPro" id="IPR004898">
    <property type="entry name" value="Pectate_lyase_PlyH/PlyE-like"/>
</dbReference>
<dbReference type="EMBL" id="ML120375">
    <property type="protein sequence ID" value="RPB01163.1"/>
    <property type="molecule type" value="Genomic_DNA"/>
</dbReference>
<gene>
    <name evidence="11" type="ORF">L873DRAFT_1764614</name>
</gene>
<comment type="subcellular location">
    <subcellularLocation>
        <location evidence="3 10">Secreted</location>
    </subcellularLocation>
</comment>
<dbReference type="InterPro" id="IPR011050">
    <property type="entry name" value="Pectin_lyase_fold/virulence"/>
</dbReference>
<dbReference type="Gene3D" id="2.160.20.10">
    <property type="entry name" value="Single-stranded right-handed beta-helix, Pectin lyase-like"/>
    <property type="match status" value="1"/>
</dbReference>
<comment type="function">
    <text evidence="9 10">Pectinolytic enzyme consist of four classes of enzymes: pectin lyase, polygalacturonase, pectin methylesterase and rhamnogalacturonase. Among pectinolytic enzymes, pectin lyase is the most important in depolymerization of pectin, since it cleaves internal glycosidic bonds of highly methylated pectins. Favors pectate, the anion, over pectin, the methyl ester.</text>
</comment>
<dbReference type="AlphaFoldDB" id="A0A3N4JS57"/>
<organism evidence="11 12">
    <name type="scientific">Choiromyces venosus 120613-1</name>
    <dbReference type="NCBI Taxonomy" id="1336337"/>
    <lineage>
        <taxon>Eukaryota</taxon>
        <taxon>Fungi</taxon>
        <taxon>Dikarya</taxon>
        <taxon>Ascomycota</taxon>
        <taxon>Pezizomycotina</taxon>
        <taxon>Pezizomycetes</taxon>
        <taxon>Pezizales</taxon>
        <taxon>Tuberaceae</taxon>
        <taxon>Choiromyces</taxon>
    </lineage>
</organism>
<dbReference type="Pfam" id="PF03211">
    <property type="entry name" value="Pectate_lyase"/>
    <property type="match status" value="1"/>
</dbReference>
<dbReference type="OrthoDB" id="441042at2759"/>
<dbReference type="STRING" id="1336337.A0A3N4JS57"/>
<evidence type="ECO:0000256" key="7">
    <source>
        <dbReference type="ARBA" id="ARBA00022837"/>
    </source>
</evidence>
<evidence type="ECO:0000256" key="5">
    <source>
        <dbReference type="ARBA" id="ARBA00022525"/>
    </source>
</evidence>
<sequence length="141" mass="14538">MGILAILWARFAVGYCISGGARGASDEIVQHNGVGTVEITDFFADTFGKIWTSCGNCSGNKGPREVILKGVIAKGGTVFAGANSNYGDTATIANSCGVTPSKMCQIYEGCDKSKGDCESAKLSTGFDEKTCIDGDGNTAIC</sequence>
<evidence type="ECO:0000313" key="11">
    <source>
        <dbReference type="EMBL" id="RPB01163.1"/>
    </source>
</evidence>
<dbReference type="EC" id="4.2.2.2" evidence="10"/>
<evidence type="ECO:0000256" key="4">
    <source>
        <dbReference type="ARBA" id="ARBA00006463"/>
    </source>
</evidence>
<evidence type="ECO:0000256" key="3">
    <source>
        <dbReference type="ARBA" id="ARBA00004613"/>
    </source>
</evidence>
<dbReference type="SUPFAM" id="SSF51126">
    <property type="entry name" value="Pectin lyase-like"/>
    <property type="match status" value="1"/>
</dbReference>
<keyword evidence="5 10" id="KW-0964">Secreted</keyword>
<dbReference type="PANTHER" id="PTHR33407">
    <property type="entry name" value="PECTATE LYASE F-RELATED"/>
    <property type="match status" value="1"/>
</dbReference>
<keyword evidence="12" id="KW-1185">Reference proteome</keyword>
<dbReference type="GO" id="GO:0045490">
    <property type="term" value="P:pectin catabolic process"/>
    <property type="evidence" value="ECO:0007669"/>
    <property type="project" value="TreeGrafter"/>
</dbReference>
<dbReference type="GO" id="GO:0030570">
    <property type="term" value="F:pectate lyase activity"/>
    <property type="evidence" value="ECO:0007669"/>
    <property type="project" value="UniProtKB-UniRule"/>
</dbReference>
<reference evidence="11 12" key="1">
    <citation type="journal article" date="2018" name="Nat. Ecol. Evol.">
        <title>Pezizomycetes genomes reveal the molecular basis of ectomycorrhizal truffle lifestyle.</title>
        <authorList>
            <person name="Murat C."/>
            <person name="Payen T."/>
            <person name="Noel B."/>
            <person name="Kuo A."/>
            <person name="Morin E."/>
            <person name="Chen J."/>
            <person name="Kohler A."/>
            <person name="Krizsan K."/>
            <person name="Balestrini R."/>
            <person name="Da Silva C."/>
            <person name="Montanini B."/>
            <person name="Hainaut M."/>
            <person name="Levati E."/>
            <person name="Barry K.W."/>
            <person name="Belfiori B."/>
            <person name="Cichocki N."/>
            <person name="Clum A."/>
            <person name="Dockter R.B."/>
            <person name="Fauchery L."/>
            <person name="Guy J."/>
            <person name="Iotti M."/>
            <person name="Le Tacon F."/>
            <person name="Lindquist E.A."/>
            <person name="Lipzen A."/>
            <person name="Malagnac F."/>
            <person name="Mello A."/>
            <person name="Molinier V."/>
            <person name="Miyauchi S."/>
            <person name="Poulain J."/>
            <person name="Riccioni C."/>
            <person name="Rubini A."/>
            <person name="Sitrit Y."/>
            <person name="Splivallo R."/>
            <person name="Traeger S."/>
            <person name="Wang M."/>
            <person name="Zifcakova L."/>
            <person name="Wipf D."/>
            <person name="Zambonelli A."/>
            <person name="Paolocci F."/>
            <person name="Nowrousian M."/>
            <person name="Ottonello S."/>
            <person name="Baldrian P."/>
            <person name="Spatafora J.W."/>
            <person name="Henrissat B."/>
            <person name="Nagy L.G."/>
            <person name="Aury J.M."/>
            <person name="Wincker P."/>
            <person name="Grigoriev I.V."/>
            <person name="Bonfante P."/>
            <person name="Martin F.M."/>
        </authorList>
    </citation>
    <scope>NUCLEOTIDE SEQUENCE [LARGE SCALE GENOMIC DNA]</scope>
    <source>
        <strain evidence="11 12">120613-1</strain>
    </source>
</reference>
<evidence type="ECO:0000313" key="12">
    <source>
        <dbReference type="Proteomes" id="UP000276215"/>
    </source>
</evidence>
<evidence type="ECO:0000256" key="9">
    <source>
        <dbReference type="ARBA" id="ARBA00025679"/>
    </source>
</evidence>
<feature type="signal peptide" evidence="10">
    <location>
        <begin position="1"/>
        <end position="23"/>
    </location>
</feature>
<dbReference type="InterPro" id="IPR012334">
    <property type="entry name" value="Pectin_lyas_fold"/>
</dbReference>
<evidence type="ECO:0000256" key="6">
    <source>
        <dbReference type="ARBA" id="ARBA00022729"/>
    </source>
</evidence>
<name>A0A3N4JS57_9PEZI</name>